<dbReference type="EMBL" id="MU277240">
    <property type="protein sequence ID" value="KAI0057953.1"/>
    <property type="molecule type" value="Genomic_DNA"/>
</dbReference>
<reference evidence="1" key="1">
    <citation type="submission" date="2021-03" db="EMBL/GenBank/DDBJ databases">
        <authorList>
            <consortium name="DOE Joint Genome Institute"/>
            <person name="Ahrendt S."/>
            <person name="Looney B.P."/>
            <person name="Miyauchi S."/>
            <person name="Morin E."/>
            <person name="Drula E."/>
            <person name="Courty P.E."/>
            <person name="Chicoki N."/>
            <person name="Fauchery L."/>
            <person name="Kohler A."/>
            <person name="Kuo A."/>
            <person name="Labutti K."/>
            <person name="Pangilinan J."/>
            <person name="Lipzen A."/>
            <person name="Riley R."/>
            <person name="Andreopoulos W."/>
            <person name="He G."/>
            <person name="Johnson J."/>
            <person name="Barry K.W."/>
            <person name="Grigoriev I.V."/>
            <person name="Nagy L."/>
            <person name="Hibbett D."/>
            <person name="Henrissat B."/>
            <person name="Matheny P.B."/>
            <person name="Labbe J."/>
            <person name="Martin F."/>
        </authorList>
    </citation>
    <scope>NUCLEOTIDE SEQUENCE</scope>
    <source>
        <strain evidence="1">HHB10654</strain>
    </source>
</reference>
<sequence>MAHAIPQPSTSIYDLPIELLREVFSYLPLFSREELDTCERYHSPCGLGISHVCRLWRAIVHEYPQLWTVIPLRSPLLTDLALHRSRQVSISIHVDLSLVLREPTYRQTAQRALHHVSRARELTFDFLLAEDQDSVRDPAGLVGMLVHTLTGYSAPLLETFSFSDTPSFDNFLPELLFAGQPLPKLRNLSLANSIVRHDSNLLTAPLISLELEECAITWAEGLLRFGDMHDLLDILTGLPDLEMLVLRDPCLGMPRPDRKLLHAPRSVALPRLKELAVQDSVDIVAKFMSFLSLPQDVLIDMCCAEPAYATNDTQPLEISLLTPAYDDRFSLATDANLSYQKLDVTLSYGPSLDTFMFSAHDPQRNASLPEVQLPQWTCFTVQAPHSRIEYTADLLSVLPSSILRDVTTVTVRDLQSHLAPSSHYRFTRGWYDMYRGLPNVETITAQGPAAVGLVMTLVAQGEGSVFMGEVFPELQVLTLQLVDFSMHVSLKPAVALDPKPSFVGGLCQFLLERREQGQSVKLYLQDCNLPEEMEKEFRVTLGEALFDWDGQHDGFTRAREPKAVARP</sequence>
<evidence type="ECO:0000313" key="2">
    <source>
        <dbReference type="Proteomes" id="UP000814140"/>
    </source>
</evidence>
<gene>
    <name evidence="1" type="ORF">BV25DRAFT_1830501</name>
</gene>
<name>A0ACB8SQ41_9AGAM</name>
<dbReference type="Proteomes" id="UP000814140">
    <property type="component" value="Unassembled WGS sequence"/>
</dbReference>
<protein>
    <submittedName>
        <fullName evidence="1">Uncharacterized protein</fullName>
    </submittedName>
</protein>
<proteinExistence type="predicted"/>
<keyword evidence="2" id="KW-1185">Reference proteome</keyword>
<organism evidence="1 2">
    <name type="scientific">Artomyces pyxidatus</name>
    <dbReference type="NCBI Taxonomy" id="48021"/>
    <lineage>
        <taxon>Eukaryota</taxon>
        <taxon>Fungi</taxon>
        <taxon>Dikarya</taxon>
        <taxon>Basidiomycota</taxon>
        <taxon>Agaricomycotina</taxon>
        <taxon>Agaricomycetes</taxon>
        <taxon>Russulales</taxon>
        <taxon>Auriscalpiaceae</taxon>
        <taxon>Artomyces</taxon>
    </lineage>
</organism>
<accession>A0ACB8SQ41</accession>
<evidence type="ECO:0000313" key="1">
    <source>
        <dbReference type="EMBL" id="KAI0057953.1"/>
    </source>
</evidence>
<reference evidence="1" key="2">
    <citation type="journal article" date="2022" name="New Phytol.">
        <title>Evolutionary transition to the ectomycorrhizal habit in the genomes of a hyperdiverse lineage of mushroom-forming fungi.</title>
        <authorList>
            <person name="Looney B."/>
            <person name="Miyauchi S."/>
            <person name="Morin E."/>
            <person name="Drula E."/>
            <person name="Courty P.E."/>
            <person name="Kohler A."/>
            <person name="Kuo A."/>
            <person name="LaButti K."/>
            <person name="Pangilinan J."/>
            <person name="Lipzen A."/>
            <person name="Riley R."/>
            <person name="Andreopoulos W."/>
            <person name="He G."/>
            <person name="Johnson J."/>
            <person name="Nolan M."/>
            <person name="Tritt A."/>
            <person name="Barry K.W."/>
            <person name="Grigoriev I.V."/>
            <person name="Nagy L.G."/>
            <person name="Hibbett D."/>
            <person name="Henrissat B."/>
            <person name="Matheny P.B."/>
            <person name="Labbe J."/>
            <person name="Martin F.M."/>
        </authorList>
    </citation>
    <scope>NUCLEOTIDE SEQUENCE</scope>
    <source>
        <strain evidence="1">HHB10654</strain>
    </source>
</reference>
<comment type="caution">
    <text evidence="1">The sequence shown here is derived from an EMBL/GenBank/DDBJ whole genome shotgun (WGS) entry which is preliminary data.</text>
</comment>